<name>A0A0D0C7C0_9AGAM</name>
<feature type="compositionally biased region" description="Low complexity" evidence="1">
    <location>
        <begin position="149"/>
        <end position="159"/>
    </location>
</feature>
<feature type="compositionally biased region" description="Pro residues" evidence="1">
    <location>
        <begin position="245"/>
        <end position="254"/>
    </location>
</feature>
<evidence type="ECO:0000313" key="3">
    <source>
        <dbReference type="Proteomes" id="UP000054538"/>
    </source>
</evidence>
<evidence type="ECO:0000256" key="1">
    <source>
        <dbReference type="SAM" id="MobiDB-lite"/>
    </source>
</evidence>
<gene>
    <name evidence="2" type="ORF">PAXRUDRAFT_834371</name>
</gene>
<dbReference type="AlphaFoldDB" id="A0A0D0C7C0"/>
<reference evidence="3" key="2">
    <citation type="submission" date="2015-01" db="EMBL/GenBank/DDBJ databases">
        <title>Evolutionary Origins and Diversification of the Mycorrhizal Mutualists.</title>
        <authorList>
            <consortium name="DOE Joint Genome Institute"/>
            <consortium name="Mycorrhizal Genomics Consortium"/>
            <person name="Kohler A."/>
            <person name="Kuo A."/>
            <person name="Nagy L.G."/>
            <person name="Floudas D."/>
            <person name="Copeland A."/>
            <person name="Barry K.W."/>
            <person name="Cichocki N."/>
            <person name="Veneault-Fourrey C."/>
            <person name="LaButti K."/>
            <person name="Lindquist E.A."/>
            <person name="Lipzen A."/>
            <person name="Lundell T."/>
            <person name="Morin E."/>
            <person name="Murat C."/>
            <person name="Riley R."/>
            <person name="Ohm R."/>
            <person name="Sun H."/>
            <person name="Tunlid A."/>
            <person name="Henrissat B."/>
            <person name="Grigoriev I.V."/>
            <person name="Hibbett D.S."/>
            <person name="Martin F."/>
        </authorList>
    </citation>
    <scope>NUCLEOTIDE SEQUENCE [LARGE SCALE GENOMIC DNA]</scope>
    <source>
        <strain evidence="3">Ve08.2h10</strain>
    </source>
</reference>
<accession>A0A0D0C7C0</accession>
<organism evidence="2 3">
    <name type="scientific">Paxillus rubicundulus Ve08.2h10</name>
    <dbReference type="NCBI Taxonomy" id="930991"/>
    <lineage>
        <taxon>Eukaryota</taxon>
        <taxon>Fungi</taxon>
        <taxon>Dikarya</taxon>
        <taxon>Basidiomycota</taxon>
        <taxon>Agaricomycotina</taxon>
        <taxon>Agaricomycetes</taxon>
        <taxon>Agaricomycetidae</taxon>
        <taxon>Boletales</taxon>
        <taxon>Paxilineae</taxon>
        <taxon>Paxillaceae</taxon>
        <taxon>Paxillus</taxon>
    </lineage>
</organism>
<reference evidence="2 3" key="1">
    <citation type="submission" date="2014-04" db="EMBL/GenBank/DDBJ databases">
        <authorList>
            <consortium name="DOE Joint Genome Institute"/>
            <person name="Kuo A."/>
            <person name="Kohler A."/>
            <person name="Jargeat P."/>
            <person name="Nagy L.G."/>
            <person name="Floudas D."/>
            <person name="Copeland A."/>
            <person name="Barry K.W."/>
            <person name="Cichocki N."/>
            <person name="Veneault-Fourrey C."/>
            <person name="LaButti K."/>
            <person name="Lindquist E.A."/>
            <person name="Lipzen A."/>
            <person name="Lundell T."/>
            <person name="Morin E."/>
            <person name="Murat C."/>
            <person name="Sun H."/>
            <person name="Tunlid A."/>
            <person name="Henrissat B."/>
            <person name="Grigoriev I.V."/>
            <person name="Hibbett D.S."/>
            <person name="Martin F."/>
            <person name="Nordberg H.P."/>
            <person name="Cantor M.N."/>
            <person name="Hua S.X."/>
        </authorList>
    </citation>
    <scope>NUCLEOTIDE SEQUENCE [LARGE SCALE GENOMIC DNA]</scope>
    <source>
        <strain evidence="2 3">Ve08.2h10</strain>
    </source>
</reference>
<dbReference type="HOGENOM" id="CLU_1094594_0_0_1"/>
<sequence>MSQPTTKAFIVGVVVLALFLAVCGICTRRQRLRRIAARIPQDHGGRWPTRPQESYDIPSLDGYHGNYQATLPPPAHTRWQPHFPSRQPDAPRRDSRQRMPPAPAVPVSPPSRIRPLAHSSMSIPQFVSPFNSPTPSPSSPARRVDPVISTPMPSIRPRTTSPPPPTPFGDLPRTSAAPMSLVSMPHMPSSRASVAPLVVSMPAASSPPRGTTPLVTLPSSNTEGVHTHTVALPAMHTGTSNNNDEPPPAYTPIG</sequence>
<feature type="compositionally biased region" description="Pro residues" evidence="1">
    <location>
        <begin position="100"/>
        <end position="109"/>
    </location>
</feature>
<keyword evidence="3" id="KW-1185">Reference proteome</keyword>
<feature type="region of interest" description="Disordered" evidence="1">
    <location>
        <begin position="41"/>
        <end position="175"/>
    </location>
</feature>
<protein>
    <submittedName>
        <fullName evidence="2">Uncharacterized protein</fullName>
    </submittedName>
</protein>
<evidence type="ECO:0000313" key="2">
    <source>
        <dbReference type="EMBL" id="KIK78887.1"/>
    </source>
</evidence>
<dbReference type="OrthoDB" id="2691470at2759"/>
<dbReference type="InParanoid" id="A0A0D0C7C0"/>
<dbReference type="Proteomes" id="UP000054538">
    <property type="component" value="Unassembled WGS sequence"/>
</dbReference>
<dbReference type="EMBL" id="KN826441">
    <property type="protein sequence ID" value="KIK78887.1"/>
    <property type="molecule type" value="Genomic_DNA"/>
</dbReference>
<feature type="region of interest" description="Disordered" evidence="1">
    <location>
        <begin position="234"/>
        <end position="254"/>
    </location>
</feature>
<proteinExistence type="predicted"/>